<reference evidence="2 3" key="1">
    <citation type="submission" date="2019-10" db="EMBL/GenBank/DDBJ databases">
        <authorList>
            <person name="Palmer J.M."/>
        </authorList>
    </citation>
    <scope>NUCLEOTIDE SEQUENCE [LARGE SCALE GENOMIC DNA]</scope>
    <source>
        <strain evidence="2 3">TWF506</strain>
    </source>
</reference>
<evidence type="ECO:0000313" key="3">
    <source>
        <dbReference type="Proteomes" id="UP001307849"/>
    </source>
</evidence>
<name>A0AAN8NKH1_9PEZI</name>
<keyword evidence="3" id="KW-1185">Reference proteome</keyword>
<feature type="domain" description="F-box" evidence="1">
    <location>
        <begin position="1"/>
        <end position="40"/>
    </location>
</feature>
<protein>
    <recommendedName>
        <fullName evidence="1">F-box domain-containing protein</fullName>
    </recommendedName>
</protein>
<organism evidence="2 3">
    <name type="scientific">Arthrobotrys conoides</name>
    <dbReference type="NCBI Taxonomy" id="74498"/>
    <lineage>
        <taxon>Eukaryota</taxon>
        <taxon>Fungi</taxon>
        <taxon>Dikarya</taxon>
        <taxon>Ascomycota</taxon>
        <taxon>Pezizomycotina</taxon>
        <taxon>Orbiliomycetes</taxon>
        <taxon>Orbiliales</taxon>
        <taxon>Orbiliaceae</taxon>
        <taxon>Arthrobotrys</taxon>
    </lineage>
</organism>
<dbReference type="Proteomes" id="UP001307849">
    <property type="component" value="Unassembled WGS sequence"/>
</dbReference>
<evidence type="ECO:0000259" key="1">
    <source>
        <dbReference type="PROSITE" id="PS50181"/>
    </source>
</evidence>
<gene>
    <name evidence="2" type="ORF">TWF506_010455</name>
</gene>
<sequence>MPQEVVNEVFSYLNSSEVAKAKALCRDYNNRFARDYWYSASIIILFRVYRLRSLIQTLESCEIKSPCLRKITFYAEGNQDPPAYSMIKPHLTKLFSMLTTKGITFRLNYRQSNKFGYWKPVVDAVLENRVSTIQTICQASPGYVRRTNPIHGLPLHRFQLSTRLADYYRTTLSNLNRLKITTAGQALEPELTRKFWLFIDNIGANLTELKVSVVHRHRIKLEHPDWEQLTGLRKPAKGYLPPSFRLPKLKKLHLEGASVTVDDIERLLDPHVLESLHISECQMDEPIGDWFKFLKYLQGNQFSRPRMLCLVSRDDFLDRGYQLMQRNQYDLPELWINGDWTTTVCHRSPLERICINYLRDIPWSNLVSSGNR</sequence>
<dbReference type="PROSITE" id="PS50181">
    <property type="entry name" value="FBOX"/>
    <property type="match status" value="1"/>
</dbReference>
<comment type="caution">
    <text evidence="2">The sequence shown here is derived from an EMBL/GenBank/DDBJ whole genome shotgun (WGS) entry which is preliminary data.</text>
</comment>
<dbReference type="InterPro" id="IPR001810">
    <property type="entry name" value="F-box_dom"/>
</dbReference>
<proteinExistence type="predicted"/>
<evidence type="ECO:0000313" key="2">
    <source>
        <dbReference type="EMBL" id="KAK6508361.1"/>
    </source>
</evidence>
<dbReference type="SUPFAM" id="SSF52047">
    <property type="entry name" value="RNI-like"/>
    <property type="match status" value="1"/>
</dbReference>
<dbReference type="AlphaFoldDB" id="A0AAN8NKH1"/>
<dbReference type="EMBL" id="JAVHJM010000008">
    <property type="protein sequence ID" value="KAK6508361.1"/>
    <property type="molecule type" value="Genomic_DNA"/>
</dbReference>
<accession>A0AAN8NKH1</accession>